<dbReference type="GO" id="GO:0030488">
    <property type="term" value="P:tRNA methylation"/>
    <property type="evidence" value="ECO:0007669"/>
    <property type="project" value="TreeGrafter"/>
</dbReference>
<keyword evidence="4" id="KW-0489">Methyltransferase</keyword>
<evidence type="ECO:0000256" key="12">
    <source>
        <dbReference type="ARBA" id="ARBA00049786"/>
    </source>
</evidence>
<dbReference type="PROSITE" id="PS51471">
    <property type="entry name" value="FE2OG_OXY"/>
    <property type="match status" value="1"/>
</dbReference>
<evidence type="ECO:0000313" key="19">
    <source>
        <dbReference type="Proteomes" id="UP000318571"/>
    </source>
</evidence>
<evidence type="ECO:0000259" key="17">
    <source>
        <dbReference type="PROSITE" id="PS51471"/>
    </source>
</evidence>
<comment type="caution">
    <text evidence="18">The sequence shown here is derived from an EMBL/GenBank/DDBJ whole genome shotgun (WGS) entry which is preliminary data.</text>
</comment>
<evidence type="ECO:0000256" key="5">
    <source>
        <dbReference type="ARBA" id="ARBA00022679"/>
    </source>
</evidence>
<dbReference type="Pfam" id="PF08241">
    <property type="entry name" value="Methyltransf_11"/>
    <property type="match status" value="1"/>
</dbReference>
<reference evidence="18 19" key="1">
    <citation type="journal article" date="2018" name="Nat. Ecol. Evol.">
        <title>Genomic signatures of mitonuclear coevolution across populations of Tigriopus californicus.</title>
        <authorList>
            <person name="Barreto F.S."/>
            <person name="Watson E.T."/>
            <person name="Lima T.G."/>
            <person name="Willett C.S."/>
            <person name="Edmands S."/>
            <person name="Li W."/>
            <person name="Burton R.S."/>
        </authorList>
    </citation>
    <scope>NUCLEOTIDE SEQUENCE [LARGE SCALE GENOMIC DNA]</scope>
    <source>
        <strain evidence="18 19">San Diego</strain>
    </source>
</reference>
<evidence type="ECO:0000256" key="15">
    <source>
        <dbReference type="SAM" id="MobiDB-lite"/>
    </source>
</evidence>
<sequence>MSNGRLKSDRKSHRVTRKVEKELGLSILNPGNSETEEGPSPHLLLCNLGLTTHGSEESILSLCLPFGAVSNVVLLPQRSFSFVSFEHQSQAWQAFKAIHGQGDHPIYLAFVDKVPDLSHNPWTHRPWPRGLQILEDVITEEEEQNLLDSFTWNDSADLKNRQVQHFGYEFEYGTNSINGQRPIDPPLPQSWLDLLQRVNVGQSLPDQCTVNRYQPGQGIPAHIDTHSCCDGTICSLSLGSDTVMNFTHPDGIMVPVILSRRSFMVMSDESRYVWSHGIVPRSNDVIPSQTNGLTLKARQIRVSLTFRKVLAGECQCRFPAQCDSQRDQLIAMDDKLAKSLEDTHVHSVYENIASHFSETRHKPWPKVIEFLGSLHPGSILVDNGCGNGKYLGLRNDCFKVGSDYSQGLTDICRERGFESLRSDCLFLPFRSGSADGIICIAVIHHLSTWERRLKAVQEMSRVLRIGGSCLIYAWAQEQAKDHQPSSYLKKHSVCDPPHGVASTNPTMAVCDTHLPLVLPVHKNRTNFQHKDLLVPWKVKQQQQRRQQQPPQFEGSSTTSSDAIDGDDGGGETFHRFYHVFVEGELEKLVSHVAGVSVEKSYYDQGNWCVVFRRLS</sequence>
<dbReference type="STRING" id="6832.A0A553P8P0"/>
<dbReference type="GO" id="GO:0005634">
    <property type="term" value="C:nucleus"/>
    <property type="evidence" value="ECO:0007669"/>
    <property type="project" value="TreeGrafter"/>
</dbReference>
<dbReference type="SUPFAM" id="SSF54928">
    <property type="entry name" value="RNA-binding domain, RBD"/>
    <property type="match status" value="1"/>
</dbReference>
<comment type="catalytic activity">
    <reaction evidence="10">
        <text>5-(carboxymethyl)uridine(34) in tRNA + S-adenosyl-L-methionine = 5-(2-methoxy-2-oxoethyl)uridine(34) in tRNA + S-adenosyl-L-homocysteine</text>
        <dbReference type="Rhea" id="RHEA:43208"/>
        <dbReference type="Rhea" id="RHEA-COMP:10407"/>
        <dbReference type="Rhea" id="RHEA-COMP:10408"/>
        <dbReference type="ChEBI" id="CHEBI:57856"/>
        <dbReference type="ChEBI" id="CHEBI:59789"/>
        <dbReference type="ChEBI" id="CHEBI:74851"/>
        <dbReference type="ChEBI" id="CHEBI:74882"/>
        <dbReference type="EC" id="2.1.1.229"/>
    </reaction>
</comment>
<dbReference type="AlphaFoldDB" id="A0A553P8P0"/>
<dbReference type="PANTHER" id="PTHR13069">
    <property type="entry name" value="ALKYLATED DNA REPAIR PROTEIN ALKB HOMOLOG 8"/>
    <property type="match status" value="1"/>
</dbReference>
<dbReference type="InterPro" id="IPR005123">
    <property type="entry name" value="Oxoglu/Fe-dep_dioxygenase_dom"/>
</dbReference>
<accession>A0A553P8P0</accession>
<proteinExistence type="inferred from homology"/>
<dbReference type="GO" id="GO:0008757">
    <property type="term" value="F:S-adenosylmethionine-dependent methyltransferase activity"/>
    <property type="evidence" value="ECO:0007669"/>
    <property type="project" value="InterPro"/>
</dbReference>
<evidence type="ECO:0000256" key="14">
    <source>
        <dbReference type="PROSITE-ProRule" id="PRU00176"/>
    </source>
</evidence>
<gene>
    <name evidence="18" type="ORF">TCAL_05060</name>
</gene>
<dbReference type="InterPro" id="IPR029063">
    <property type="entry name" value="SAM-dependent_MTases_sf"/>
</dbReference>
<feature type="domain" description="RRM" evidence="16">
    <location>
        <begin position="41"/>
        <end position="113"/>
    </location>
</feature>
<evidence type="ECO:0000256" key="6">
    <source>
        <dbReference type="ARBA" id="ARBA00022833"/>
    </source>
</evidence>
<dbReference type="Gene3D" id="2.60.120.590">
    <property type="entry name" value="Alpha-ketoglutarate-dependent dioxygenase AlkB-like"/>
    <property type="match status" value="1"/>
</dbReference>
<evidence type="ECO:0000259" key="16">
    <source>
        <dbReference type="PROSITE" id="PS50102"/>
    </source>
</evidence>
<evidence type="ECO:0000256" key="11">
    <source>
        <dbReference type="ARBA" id="ARBA00045506"/>
    </source>
</evidence>
<dbReference type="InterPro" id="IPR035979">
    <property type="entry name" value="RBD_domain_sf"/>
</dbReference>
<evidence type="ECO:0000256" key="13">
    <source>
        <dbReference type="ARBA" id="ARBA00049802"/>
    </source>
</evidence>
<dbReference type="SUPFAM" id="SSF51197">
    <property type="entry name" value="Clavaminate synthase-like"/>
    <property type="match status" value="1"/>
</dbReference>
<dbReference type="OrthoDB" id="271595at2759"/>
<dbReference type="GO" id="GO:0106335">
    <property type="term" value="F:tRNA (5-carboxymethyluridine(34)-5-O)-methyltransferase activity"/>
    <property type="evidence" value="ECO:0007669"/>
    <property type="project" value="UniProtKB-EC"/>
</dbReference>
<comment type="function">
    <text evidence="11">Catalyzes the methylation of 5-carboxymethyl uridine to 5-methylcarboxymethyl uridine at the wobble position of the anticodon loop in tRNA via its methyltransferase domain. Catalyzes the last step in the formation of 5-methylcarboxymethyl uridine at the wobble position of the anticodon loop in target tRNA. Has a preference for tRNA(Arg) and tRNA(Glu), and does not bind tRNA(Lys). Binds tRNA and catalyzes the iron and alpha-ketoglutarate dependent hydroxylation of 5-methylcarboxymethyl uridine at the wobble position of the anticodon loop in tRNA via its dioxygenase domain, giving rise to 5-(S)-methoxycarbonylhydroxymethyluridine; has a preference for tRNA(Gly). Required for normal survival after DNA damage. May inhibit apoptosis and promote cell survival and angiogenesis.</text>
</comment>
<feature type="compositionally biased region" description="Low complexity" evidence="15">
    <location>
        <begin position="540"/>
        <end position="562"/>
    </location>
</feature>
<dbReference type="InterPro" id="IPR012677">
    <property type="entry name" value="Nucleotide-bd_a/b_plait_sf"/>
</dbReference>
<dbReference type="Proteomes" id="UP000318571">
    <property type="component" value="Chromosome 3"/>
</dbReference>
<evidence type="ECO:0000256" key="10">
    <source>
        <dbReference type="ARBA" id="ARBA00034996"/>
    </source>
</evidence>
<protein>
    <recommendedName>
        <fullName evidence="3">tRNA (carboxymethyluridine(34)-5-O)-methyltransferase</fullName>
        <ecNumber evidence="3">2.1.1.229</ecNumber>
    </recommendedName>
    <alternativeName>
        <fullName evidence="12">Alkylated DNA repair protein alkB homolog 8</fullName>
    </alternativeName>
    <alternativeName>
        <fullName evidence="13">S-adenosyl-L-methionine-dependent tRNA methyltransferase ALKBH8</fullName>
    </alternativeName>
</protein>
<evidence type="ECO:0000256" key="1">
    <source>
        <dbReference type="ARBA" id="ARBA00001954"/>
    </source>
</evidence>
<dbReference type="GO" id="GO:0000049">
    <property type="term" value="F:tRNA binding"/>
    <property type="evidence" value="ECO:0007669"/>
    <property type="project" value="TreeGrafter"/>
</dbReference>
<keyword evidence="19" id="KW-1185">Reference proteome</keyword>
<evidence type="ECO:0000256" key="7">
    <source>
        <dbReference type="ARBA" id="ARBA00022884"/>
    </source>
</evidence>
<keyword evidence="9" id="KW-0511">Multifunctional enzyme</keyword>
<dbReference type="InterPro" id="IPR000504">
    <property type="entry name" value="RRM_dom"/>
</dbReference>
<dbReference type="Pfam" id="PF13532">
    <property type="entry name" value="2OG-FeII_Oxy_2"/>
    <property type="match status" value="1"/>
</dbReference>
<dbReference type="InterPro" id="IPR051422">
    <property type="entry name" value="AlkB_tRNA_MeTrf/Diox"/>
</dbReference>
<evidence type="ECO:0000256" key="4">
    <source>
        <dbReference type="ARBA" id="ARBA00022603"/>
    </source>
</evidence>
<dbReference type="SUPFAM" id="SSF53335">
    <property type="entry name" value="S-adenosyl-L-methionine-dependent methyltransferases"/>
    <property type="match status" value="1"/>
</dbReference>
<keyword evidence="8" id="KW-0408">Iron</keyword>
<keyword evidence="5" id="KW-0808">Transferase</keyword>
<dbReference type="InterPro" id="IPR013216">
    <property type="entry name" value="Methyltransf_11"/>
</dbReference>
<dbReference type="OMA" id="KYLGCNP"/>
<dbReference type="PROSITE" id="PS50102">
    <property type="entry name" value="RRM"/>
    <property type="match status" value="1"/>
</dbReference>
<keyword evidence="7 14" id="KW-0694">RNA-binding</keyword>
<organism evidence="18 19">
    <name type="scientific">Tigriopus californicus</name>
    <name type="common">Marine copepod</name>
    <dbReference type="NCBI Taxonomy" id="6832"/>
    <lineage>
        <taxon>Eukaryota</taxon>
        <taxon>Metazoa</taxon>
        <taxon>Ecdysozoa</taxon>
        <taxon>Arthropoda</taxon>
        <taxon>Crustacea</taxon>
        <taxon>Multicrustacea</taxon>
        <taxon>Hexanauplia</taxon>
        <taxon>Copepoda</taxon>
        <taxon>Harpacticoida</taxon>
        <taxon>Harpacticidae</taxon>
        <taxon>Tigriopus</taxon>
    </lineage>
</organism>
<comment type="similarity">
    <text evidence="2">Belongs to the alkB family.</text>
</comment>
<dbReference type="EC" id="2.1.1.229" evidence="3"/>
<dbReference type="PANTHER" id="PTHR13069:SF21">
    <property type="entry name" value="ALKYLATED DNA REPAIR PROTEIN ALKB HOMOLOG 8"/>
    <property type="match status" value="1"/>
</dbReference>
<dbReference type="GO" id="GO:0005737">
    <property type="term" value="C:cytoplasm"/>
    <property type="evidence" value="ECO:0007669"/>
    <property type="project" value="TreeGrafter"/>
</dbReference>
<dbReference type="Gene3D" id="3.30.70.330">
    <property type="match status" value="1"/>
</dbReference>
<dbReference type="InterPro" id="IPR027450">
    <property type="entry name" value="AlkB-like"/>
</dbReference>
<keyword evidence="6" id="KW-0862">Zinc</keyword>
<dbReference type="CDD" id="cd02440">
    <property type="entry name" value="AdoMet_MTases"/>
    <property type="match status" value="1"/>
</dbReference>
<evidence type="ECO:0000256" key="3">
    <source>
        <dbReference type="ARBA" id="ARBA00012808"/>
    </source>
</evidence>
<evidence type="ECO:0000256" key="8">
    <source>
        <dbReference type="ARBA" id="ARBA00023004"/>
    </source>
</evidence>
<feature type="region of interest" description="Disordered" evidence="15">
    <location>
        <begin position="538"/>
        <end position="567"/>
    </location>
</feature>
<evidence type="ECO:0000313" key="18">
    <source>
        <dbReference type="EMBL" id="TRY74054.1"/>
    </source>
</evidence>
<dbReference type="InterPro" id="IPR037151">
    <property type="entry name" value="AlkB-like_sf"/>
</dbReference>
<name>A0A553P8P0_TIGCA</name>
<comment type="cofactor">
    <cofactor evidence="1">
        <name>Fe(2+)</name>
        <dbReference type="ChEBI" id="CHEBI:29033"/>
    </cofactor>
</comment>
<dbReference type="EMBL" id="VCGU01000007">
    <property type="protein sequence ID" value="TRY74054.1"/>
    <property type="molecule type" value="Genomic_DNA"/>
</dbReference>
<evidence type="ECO:0000256" key="9">
    <source>
        <dbReference type="ARBA" id="ARBA00023268"/>
    </source>
</evidence>
<dbReference type="Gene3D" id="3.40.50.150">
    <property type="entry name" value="Vaccinia Virus protein VP39"/>
    <property type="match status" value="1"/>
</dbReference>
<dbReference type="GO" id="GO:0002098">
    <property type="term" value="P:tRNA wobble uridine modification"/>
    <property type="evidence" value="ECO:0007669"/>
    <property type="project" value="TreeGrafter"/>
</dbReference>
<evidence type="ECO:0000256" key="2">
    <source>
        <dbReference type="ARBA" id="ARBA00007879"/>
    </source>
</evidence>
<feature type="domain" description="Fe2OG dioxygenase" evidence="17">
    <location>
        <begin position="204"/>
        <end position="310"/>
    </location>
</feature>